<evidence type="ECO:0000313" key="3">
    <source>
        <dbReference type="Proteomes" id="UP000078200"/>
    </source>
</evidence>
<accession>A0A1A9VUB2</accession>
<dbReference type="EnsemblMetazoa" id="GAUT047887-RA">
    <property type="protein sequence ID" value="GAUT047887-PA"/>
    <property type="gene ID" value="GAUT047887"/>
</dbReference>
<dbReference type="Proteomes" id="UP000078200">
    <property type="component" value="Unassembled WGS sequence"/>
</dbReference>
<protein>
    <submittedName>
        <fullName evidence="2">Uncharacterized protein</fullName>
    </submittedName>
</protein>
<dbReference type="VEuPathDB" id="VectorBase:GAUT047887"/>
<keyword evidence="1" id="KW-0812">Transmembrane</keyword>
<dbReference type="AlphaFoldDB" id="A0A1A9VUB2"/>
<organism evidence="2 3">
    <name type="scientific">Glossina austeni</name>
    <name type="common">Savannah tsetse fly</name>
    <dbReference type="NCBI Taxonomy" id="7395"/>
    <lineage>
        <taxon>Eukaryota</taxon>
        <taxon>Metazoa</taxon>
        <taxon>Ecdysozoa</taxon>
        <taxon>Arthropoda</taxon>
        <taxon>Hexapoda</taxon>
        <taxon>Insecta</taxon>
        <taxon>Pterygota</taxon>
        <taxon>Neoptera</taxon>
        <taxon>Endopterygota</taxon>
        <taxon>Diptera</taxon>
        <taxon>Brachycera</taxon>
        <taxon>Muscomorpha</taxon>
        <taxon>Hippoboscoidea</taxon>
        <taxon>Glossinidae</taxon>
        <taxon>Glossina</taxon>
    </lineage>
</organism>
<proteinExistence type="predicted"/>
<sequence length="197" mass="22948">MTEATVCTSNSISVSWAECNKRKAFFDRLLLAAIDSLKKLLSNREKSFFQKFIKNHPSPHNHTQRFNRLTLDSGLDRDCDRDRDHDPCGQFGLPKPNSWYAILQIKDIFLSFNRDWKLKNEKKKIRTICDVASLKQNLNSFQPNLPSTRPERLFIMVMHAGVVLGKVTEIVIGFIVFAVLVFSLIWVWDWDWVCCRV</sequence>
<keyword evidence="1" id="KW-0472">Membrane</keyword>
<name>A0A1A9VUB2_GLOAU</name>
<evidence type="ECO:0000256" key="1">
    <source>
        <dbReference type="SAM" id="Phobius"/>
    </source>
</evidence>
<evidence type="ECO:0000313" key="2">
    <source>
        <dbReference type="EnsemblMetazoa" id="GAUT047887-PA"/>
    </source>
</evidence>
<keyword evidence="3" id="KW-1185">Reference proteome</keyword>
<keyword evidence="1" id="KW-1133">Transmembrane helix</keyword>
<reference evidence="2" key="1">
    <citation type="submission" date="2020-05" db="UniProtKB">
        <authorList>
            <consortium name="EnsemblMetazoa"/>
        </authorList>
    </citation>
    <scope>IDENTIFICATION</scope>
    <source>
        <strain evidence="2">TTRI</strain>
    </source>
</reference>
<feature type="transmembrane region" description="Helical" evidence="1">
    <location>
        <begin position="167"/>
        <end position="188"/>
    </location>
</feature>